<sequence>MTIPAPSIEYSVLSPMLIVLGAAVTGVLIEAFLPRPVRYSAQLTVTVTGLLAALVAVISLTGHRSSAVAGSVAIDGPTLFLQAGILVTGLIAIAPIAQHRLVAFAPQGALSPRSAAERSAAGSGVIQTEVFPLVMFALSGMLLFPAAADLLTMFVSLEVLSLPLYVLCGLARRRRVLAQEAALKYFLLGAFSSAFFLYGVALLYGYAGTLTLSGIADAIRIGSGSATLALTGMALLTVGLLFKVGAVPFQSWVPDVYQGAPTPISGFMSAGTKIAAFGALLRLLYVALPGLIDAWQPVLWGVAALTMVVGSVLLVTQLNIKRLLAYSSVANVGFMLVGATMPAAGLAPTMFYLLTYGVSALGAFTVAGLIHNHDEAEDGDITHWSGLGRRSPFLATALAVFLLAAAGIPLTSGFIGKFGVLKAAQSDGGTALVLVAVMCSAIAAFAYARVIVAMFFREPGPATPVPAPPGPLSTTAVAVAAAATVLLGVTPQPLLTLATRAAEFLH</sequence>
<name>A0A1G4WZW8_9MYCO</name>
<dbReference type="EC" id="7.1.1.-" evidence="5"/>
<dbReference type="InterPro" id="IPR010096">
    <property type="entry name" value="NADH-Q_OxRdtase_suN/2"/>
</dbReference>
<keyword evidence="5" id="KW-0874">Quinone</keyword>
<dbReference type="Proteomes" id="UP000199707">
    <property type="component" value="Unassembled WGS sequence"/>
</dbReference>
<dbReference type="STRING" id="1502745.SAMN02799620_05653"/>
<proteinExistence type="inferred from homology"/>
<evidence type="ECO:0000313" key="8">
    <source>
        <dbReference type="EMBL" id="SCX32646.1"/>
    </source>
</evidence>
<feature type="transmembrane region" description="Helical" evidence="5">
    <location>
        <begin position="12"/>
        <end position="33"/>
    </location>
</feature>
<evidence type="ECO:0000256" key="1">
    <source>
        <dbReference type="ARBA" id="ARBA00004127"/>
    </source>
</evidence>
<evidence type="ECO:0000256" key="5">
    <source>
        <dbReference type="HAMAP-Rule" id="MF_00445"/>
    </source>
</evidence>
<evidence type="ECO:0000313" key="9">
    <source>
        <dbReference type="Proteomes" id="UP000199707"/>
    </source>
</evidence>
<feature type="transmembrane region" description="Helical" evidence="5">
    <location>
        <begin position="428"/>
        <end position="448"/>
    </location>
</feature>
<dbReference type="NCBIfam" id="TIGR01770">
    <property type="entry name" value="NDH_I_N"/>
    <property type="match status" value="1"/>
</dbReference>
<evidence type="ECO:0000256" key="2">
    <source>
        <dbReference type="ARBA" id="ARBA00022692"/>
    </source>
</evidence>
<feature type="transmembrane region" description="Helical" evidence="5">
    <location>
        <begin position="40"/>
        <end position="60"/>
    </location>
</feature>
<evidence type="ECO:0000259" key="7">
    <source>
        <dbReference type="Pfam" id="PF00361"/>
    </source>
</evidence>
<keyword evidence="4 5" id="KW-0472">Membrane</keyword>
<comment type="subunit">
    <text evidence="5">NDH-1 is composed of 14 different subunits. Subunits NuoA, H, J, K, L, M, N constitute the membrane sector of the complex.</text>
</comment>
<evidence type="ECO:0000256" key="4">
    <source>
        <dbReference type="ARBA" id="ARBA00023136"/>
    </source>
</evidence>
<dbReference type="PANTHER" id="PTHR22773">
    <property type="entry name" value="NADH DEHYDROGENASE"/>
    <property type="match status" value="1"/>
</dbReference>
<protein>
    <recommendedName>
        <fullName evidence="5">NADH-quinone oxidoreductase subunit N</fullName>
        <ecNumber evidence="5">7.1.1.-</ecNumber>
    </recommendedName>
    <alternativeName>
        <fullName evidence="5">NADH dehydrogenase I subunit N</fullName>
    </alternativeName>
    <alternativeName>
        <fullName evidence="5">NDH-1 subunit N</fullName>
    </alternativeName>
</protein>
<dbReference type="GO" id="GO:0008137">
    <property type="term" value="F:NADH dehydrogenase (ubiquinone) activity"/>
    <property type="evidence" value="ECO:0007669"/>
    <property type="project" value="InterPro"/>
</dbReference>
<feature type="transmembrane region" description="Helical" evidence="5">
    <location>
        <begin position="183"/>
        <end position="207"/>
    </location>
</feature>
<comment type="catalytic activity">
    <reaction evidence="5">
        <text>a quinone + NADH + 5 H(+)(in) = a quinol + NAD(+) + 4 H(+)(out)</text>
        <dbReference type="Rhea" id="RHEA:57888"/>
        <dbReference type="ChEBI" id="CHEBI:15378"/>
        <dbReference type="ChEBI" id="CHEBI:24646"/>
        <dbReference type="ChEBI" id="CHEBI:57540"/>
        <dbReference type="ChEBI" id="CHEBI:57945"/>
        <dbReference type="ChEBI" id="CHEBI:132124"/>
    </reaction>
</comment>
<dbReference type="NCBIfam" id="NF004441">
    <property type="entry name" value="PRK05777.1-4"/>
    <property type="match status" value="1"/>
</dbReference>
<reference evidence="9" key="1">
    <citation type="submission" date="2016-10" db="EMBL/GenBank/DDBJ databases">
        <authorList>
            <person name="Varghese N."/>
            <person name="Submissions S."/>
        </authorList>
    </citation>
    <scope>NUCLEOTIDE SEQUENCE [LARGE SCALE GENOMIC DNA]</scope>
    <source>
        <strain evidence="9">UNC267MFSha1.1M11</strain>
    </source>
</reference>
<feature type="transmembrane region" description="Helical" evidence="5">
    <location>
        <begin position="219"/>
        <end position="242"/>
    </location>
</feature>
<dbReference type="GO" id="GO:0005886">
    <property type="term" value="C:plasma membrane"/>
    <property type="evidence" value="ECO:0007669"/>
    <property type="project" value="UniProtKB-SubCell"/>
</dbReference>
<evidence type="ECO:0000256" key="3">
    <source>
        <dbReference type="ARBA" id="ARBA00022989"/>
    </source>
</evidence>
<keyword evidence="2 5" id="KW-0812">Transmembrane</keyword>
<keyword evidence="5" id="KW-0520">NAD</keyword>
<comment type="function">
    <text evidence="5">NDH-1 shuttles electrons from NADH, via FMN and iron-sulfur (Fe-S) centers, to quinones in the respiratory chain. The immediate electron acceptor for the enzyme in this species is believed to be a menaquinone. Couples the redox reaction to proton translocation (for every two electrons transferred, four hydrogen ions are translocated across the cytoplasmic membrane), and thus conserves the redox energy in a proton gradient.</text>
</comment>
<dbReference type="AlphaFoldDB" id="A0A1G4WZW8"/>
<dbReference type="GO" id="GO:0048038">
    <property type="term" value="F:quinone binding"/>
    <property type="evidence" value="ECO:0007669"/>
    <property type="project" value="UniProtKB-KW"/>
</dbReference>
<feature type="transmembrane region" description="Helical" evidence="5">
    <location>
        <begin position="298"/>
        <end position="316"/>
    </location>
</feature>
<dbReference type="GO" id="GO:0042773">
    <property type="term" value="P:ATP synthesis coupled electron transport"/>
    <property type="evidence" value="ECO:0007669"/>
    <property type="project" value="InterPro"/>
</dbReference>
<dbReference type="EMBL" id="FMUB01000015">
    <property type="protein sequence ID" value="SCX32646.1"/>
    <property type="molecule type" value="Genomic_DNA"/>
</dbReference>
<organism evidence="8 9">
    <name type="scientific">Mycolicibacterium fluoranthenivorans</name>
    <dbReference type="NCBI Taxonomy" id="258505"/>
    <lineage>
        <taxon>Bacteria</taxon>
        <taxon>Bacillati</taxon>
        <taxon>Actinomycetota</taxon>
        <taxon>Actinomycetes</taxon>
        <taxon>Mycobacteriales</taxon>
        <taxon>Mycobacteriaceae</taxon>
        <taxon>Mycolicibacterium</taxon>
    </lineage>
</organism>
<feature type="transmembrane region" description="Helical" evidence="5">
    <location>
        <begin position="323"/>
        <end position="344"/>
    </location>
</feature>
<gene>
    <name evidence="5" type="primary">nuoN</name>
    <name evidence="8" type="ORF">SAMN02799620_05653</name>
</gene>
<feature type="transmembrane region" description="Helical" evidence="5">
    <location>
        <begin position="150"/>
        <end position="171"/>
    </location>
</feature>
<feature type="transmembrane region" description="Helical" evidence="5">
    <location>
        <begin position="80"/>
        <end position="103"/>
    </location>
</feature>
<dbReference type="RefSeq" id="WP_090363774.1">
    <property type="nucleotide sequence ID" value="NZ_FMUB01000015.1"/>
</dbReference>
<dbReference type="GO" id="GO:0050136">
    <property type="term" value="F:NADH dehydrogenase (quinone) (non-electrogenic) activity"/>
    <property type="evidence" value="ECO:0007669"/>
    <property type="project" value="UniProtKB-UniRule"/>
</dbReference>
<feature type="transmembrane region" description="Helical" evidence="5">
    <location>
        <begin position="350"/>
        <end position="372"/>
    </location>
</feature>
<dbReference type="Pfam" id="PF00361">
    <property type="entry name" value="Proton_antipo_M"/>
    <property type="match status" value="1"/>
</dbReference>
<comment type="subcellular location">
    <subcellularLocation>
        <location evidence="5">Cell membrane</location>
        <topology evidence="5">Multi-pass membrane protein</topology>
    </subcellularLocation>
    <subcellularLocation>
        <location evidence="1">Endomembrane system</location>
        <topology evidence="1">Multi-pass membrane protein</topology>
    </subcellularLocation>
    <subcellularLocation>
        <location evidence="6">Membrane</location>
        <topology evidence="6">Multi-pass membrane protein</topology>
    </subcellularLocation>
</comment>
<dbReference type="HAMAP" id="MF_00445">
    <property type="entry name" value="NDH1_NuoN_1"/>
    <property type="match status" value="1"/>
</dbReference>
<feature type="domain" description="NADH:quinone oxidoreductase/Mrp antiporter transmembrane" evidence="7">
    <location>
        <begin position="147"/>
        <end position="442"/>
    </location>
</feature>
<feature type="transmembrane region" description="Helical" evidence="5">
    <location>
        <begin position="124"/>
        <end position="144"/>
    </location>
</feature>
<accession>A0A1G4WZW8</accession>
<keyword evidence="5" id="KW-1278">Translocase</keyword>
<keyword evidence="5" id="KW-0813">Transport</keyword>
<evidence type="ECO:0000256" key="6">
    <source>
        <dbReference type="RuleBase" id="RU000320"/>
    </source>
</evidence>
<dbReference type="GO" id="GO:0012505">
    <property type="term" value="C:endomembrane system"/>
    <property type="evidence" value="ECO:0007669"/>
    <property type="project" value="UniProtKB-SubCell"/>
</dbReference>
<comment type="similarity">
    <text evidence="5">Belongs to the complex I subunit 2 family.</text>
</comment>
<dbReference type="InterPro" id="IPR001750">
    <property type="entry name" value="ND/Mrp_TM"/>
</dbReference>
<feature type="transmembrane region" description="Helical" evidence="5">
    <location>
        <begin position="393"/>
        <end position="416"/>
    </location>
</feature>
<keyword evidence="3 5" id="KW-1133">Transmembrane helix</keyword>
<keyword evidence="5" id="KW-1003">Cell membrane</keyword>